<evidence type="ECO:0008006" key="3">
    <source>
        <dbReference type="Google" id="ProtNLM"/>
    </source>
</evidence>
<proteinExistence type="predicted"/>
<protein>
    <recommendedName>
        <fullName evidence="3">CarboxypepD_reg-like domain-containing protein</fullName>
    </recommendedName>
</protein>
<reference evidence="2" key="1">
    <citation type="submission" date="2016-11" db="EMBL/GenBank/DDBJ databases">
        <authorList>
            <person name="Varghese N."/>
            <person name="Submissions S."/>
        </authorList>
    </citation>
    <scope>NUCLEOTIDE SEQUENCE [LARGE SCALE GENOMIC DNA]</scope>
    <source>
        <strain evidence="2">DSM 19055</strain>
    </source>
</reference>
<dbReference type="STRING" id="421058.SAMN05421866_1509"/>
<dbReference type="SUPFAM" id="SSF49464">
    <property type="entry name" value="Carboxypeptidase regulatory domain-like"/>
    <property type="match status" value="1"/>
</dbReference>
<dbReference type="RefSeq" id="WP_228417791.1">
    <property type="nucleotide sequence ID" value="NZ_FQWT01000002.1"/>
</dbReference>
<keyword evidence="2" id="KW-1185">Reference proteome</keyword>
<name>A0A1M5NN50_9FLAO</name>
<organism evidence="1 2">
    <name type="scientific">Chryseobacterium oranimense</name>
    <dbReference type="NCBI Taxonomy" id="421058"/>
    <lineage>
        <taxon>Bacteria</taxon>
        <taxon>Pseudomonadati</taxon>
        <taxon>Bacteroidota</taxon>
        <taxon>Flavobacteriia</taxon>
        <taxon>Flavobacteriales</taxon>
        <taxon>Weeksellaceae</taxon>
        <taxon>Chryseobacterium group</taxon>
        <taxon>Chryseobacterium</taxon>
    </lineage>
</organism>
<evidence type="ECO:0000313" key="2">
    <source>
        <dbReference type="Proteomes" id="UP000184047"/>
    </source>
</evidence>
<dbReference type="InterPro" id="IPR008969">
    <property type="entry name" value="CarboxyPept-like_regulatory"/>
</dbReference>
<gene>
    <name evidence="1" type="ORF">SAMN05421866_1509</name>
</gene>
<dbReference type="eggNOG" id="ENOG50336IH">
    <property type="taxonomic scope" value="Bacteria"/>
</dbReference>
<dbReference type="EMBL" id="FQWT01000002">
    <property type="protein sequence ID" value="SHG90918.1"/>
    <property type="molecule type" value="Genomic_DNA"/>
</dbReference>
<accession>A0A1M5NN50</accession>
<dbReference type="Proteomes" id="UP000184047">
    <property type="component" value="Unassembled WGS sequence"/>
</dbReference>
<dbReference type="AlphaFoldDB" id="A0A1M5NN50"/>
<evidence type="ECO:0000313" key="1">
    <source>
        <dbReference type="EMBL" id="SHG90918.1"/>
    </source>
</evidence>
<sequence>MRTYIRENIFAVPFCEVVTNSSNRNLNAVSIIKWKKFSLLLIFMFIHCFSQETVTGHITDDSGADLNSVIVINMSSDQKVYSNSMGMFSIEAAPNDELRFVRADFRRVSVIVPAGGFNAQLLITLIPIPKEIEEVKVVKKPTGDLETDSRLAAKVNKGEIVQEAIGLPQPVGKMREKPAEVKQVLLPILLGGLDVQGAYDLISGKARRQKRQYRYDDLQEHIAWVRNRVDNEYFTKAGIPEERISEFIQYSFEMKPQVRTYVKARNLSGVLLRMEETIPAYLERLKHKKLQE</sequence>